<dbReference type="EMBL" id="JARGEI010000027">
    <property type="protein sequence ID" value="KAJ8707745.1"/>
    <property type="molecule type" value="Genomic_DNA"/>
</dbReference>
<comment type="subcellular location">
    <subcellularLocation>
        <location evidence="1">Cell membrane</location>
        <topology evidence="1">Single-pass type I membrane protein</topology>
    </subcellularLocation>
</comment>
<dbReference type="SUPFAM" id="SSF57196">
    <property type="entry name" value="EGF/Laminin"/>
    <property type="match status" value="3"/>
</dbReference>
<evidence type="ECO:0000256" key="4">
    <source>
        <dbReference type="ARBA" id="ARBA00022729"/>
    </source>
</evidence>
<feature type="disulfide bond" evidence="14">
    <location>
        <begin position="399"/>
        <end position="409"/>
    </location>
</feature>
<dbReference type="InterPro" id="IPR011042">
    <property type="entry name" value="6-blade_b-propeller_TolB-like"/>
</dbReference>
<dbReference type="GO" id="GO:0048477">
    <property type="term" value="P:oogenesis"/>
    <property type="evidence" value="ECO:0007669"/>
    <property type="project" value="UniProtKB-KW"/>
</dbReference>
<keyword evidence="9" id="KW-0472">Membrane</keyword>
<feature type="disulfide bond" evidence="14">
    <location>
        <begin position="421"/>
        <end position="430"/>
    </location>
</feature>
<evidence type="ECO:0000256" key="8">
    <source>
        <dbReference type="ARBA" id="ARBA00022943"/>
    </source>
</evidence>
<protein>
    <recommendedName>
        <fullName evidence="13">Protein cueball</fullName>
    </recommendedName>
</protein>
<evidence type="ECO:0000256" key="13">
    <source>
        <dbReference type="ARBA" id="ARBA00040020"/>
    </source>
</evidence>
<dbReference type="GO" id="GO:0005886">
    <property type="term" value="C:plasma membrane"/>
    <property type="evidence" value="ECO:0007669"/>
    <property type="project" value="UniProtKB-SubCell"/>
</dbReference>
<feature type="domain" description="EGF-like" evidence="17">
    <location>
        <begin position="319"/>
        <end position="359"/>
    </location>
</feature>
<evidence type="ECO:0000256" key="9">
    <source>
        <dbReference type="ARBA" id="ARBA00023136"/>
    </source>
</evidence>
<keyword evidence="3 14" id="KW-0245">EGF-like domain</keyword>
<evidence type="ECO:0000256" key="3">
    <source>
        <dbReference type="ARBA" id="ARBA00022536"/>
    </source>
</evidence>
<dbReference type="GO" id="GO:0007283">
    <property type="term" value="P:spermatogenesis"/>
    <property type="evidence" value="ECO:0007669"/>
    <property type="project" value="UniProtKB-KW"/>
</dbReference>
<comment type="similarity">
    <text evidence="12">Belongs to the cueball family.</text>
</comment>
<keyword evidence="7" id="KW-0744">Spermatogenesis</keyword>
<dbReference type="SMART" id="SM00135">
    <property type="entry name" value="LY"/>
    <property type="match status" value="3"/>
</dbReference>
<dbReference type="PROSITE" id="PS00022">
    <property type="entry name" value="EGF_1"/>
    <property type="match status" value="1"/>
</dbReference>
<reference evidence="18" key="1">
    <citation type="submission" date="2023-03" db="EMBL/GenBank/DDBJ databases">
        <title>Chromosome-level genomes of two armyworms, Mythimna separata and Mythimna loreyi, provide insights into the biosynthesis and reception of sex pheromones.</title>
        <authorList>
            <person name="Zhao H."/>
        </authorList>
    </citation>
    <scope>NUCLEOTIDE SEQUENCE</scope>
    <source>
        <strain evidence="18">BeijingLab</strain>
        <tissue evidence="18">Pupa</tissue>
    </source>
</reference>
<feature type="repeat" description="LDL-receptor class B" evidence="15">
    <location>
        <begin position="153"/>
        <end position="198"/>
    </location>
</feature>
<feature type="signal peptide" evidence="16">
    <location>
        <begin position="1"/>
        <end position="19"/>
    </location>
</feature>
<dbReference type="AlphaFoldDB" id="A0AAD8DLZ3"/>
<keyword evidence="8" id="KW-0896">Oogenesis</keyword>
<dbReference type="GO" id="GO:0017147">
    <property type="term" value="F:Wnt-protein binding"/>
    <property type="evidence" value="ECO:0007669"/>
    <property type="project" value="TreeGrafter"/>
</dbReference>
<keyword evidence="2" id="KW-1003">Cell membrane</keyword>
<evidence type="ECO:0000256" key="14">
    <source>
        <dbReference type="PROSITE-ProRule" id="PRU00076"/>
    </source>
</evidence>
<keyword evidence="11" id="KW-0325">Glycoprotein</keyword>
<dbReference type="InterPro" id="IPR000742">
    <property type="entry name" value="EGF"/>
</dbReference>
<accession>A0AAD8DLZ3</accession>
<dbReference type="Proteomes" id="UP001231518">
    <property type="component" value="Chromosome 28"/>
</dbReference>
<sequence length="449" mass="50847">MCAVQSLLVIALVVGLSYSWEIALTTGDRIEFYTNDGIRTETVRFPSRKLSALAYDEVHNTLLYVDKQSDNDAICGYNMTSVEYQCYVGRSRRNIQGLAFDPVTELLFFTDTRERSINWFSFKPGARNHIYGNLLIKMDDGIPTDLAVDSCRGYIYWINTNLTTSTIERARCDGSAREVVIEATNGRDLHSLAIDQQTNRMCWGVPEGHLKRNVYCADLNGNNKQLFRRFISVSGRNWTYSNPNSYTVSKKFLYAASICLSCKTKKVWKYYVPHLVLSGDNPIFKVLNAETISGIAANYKMKEQFRGISDCNHVFNNYEIDDTLKVAKEYEGQFCVHGVKETGQSVCKCSPGYFGERCERYFCENYCFQGNCSISRFGGLPSCRCYEGYSGDRCEVNLCNNYCLNSGTCSLNEEDEPVCECTGQYEGGRCELPVHLNTDDGSPNETEKI</sequence>
<keyword evidence="5" id="KW-0677">Repeat</keyword>
<dbReference type="SUPFAM" id="SSF63825">
    <property type="entry name" value="YWTD domain"/>
    <property type="match status" value="1"/>
</dbReference>
<evidence type="ECO:0000256" key="12">
    <source>
        <dbReference type="ARBA" id="ARBA00038070"/>
    </source>
</evidence>
<evidence type="ECO:0000256" key="2">
    <source>
        <dbReference type="ARBA" id="ARBA00022475"/>
    </source>
</evidence>
<evidence type="ECO:0000256" key="5">
    <source>
        <dbReference type="ARBA" id="ARBA00022737"/>
    </source>
</evidence>
<evidence type="ECO:0000259" key="17">
    <source>
        <dbReference type="PROSITE" id="PS50026"/>
    </source>
</evidence>
<dbReference type="GO" id="GO:0060070">
    <property type="term" value="P:canonical Wnt signaling pathway"/>
    <property type="evidence" value="ECO:0007669"/>
    <property type="project" value="TreeGrafter"/>
</dbReference>
<keyword evidence="4 16" id="KW-0732">Signal</keyword>
<evidence type="ECO:0000256" key="11">
    <source>
        <dbReference type="ARBA" id="ARBA00023180"/>
    </source>
</evidence>
<dbReference type="Gene3D" id="2.120.10.30">
    <property type="entry name" value="TolB, C-terminal domain"/>
    <property type="match status" value="1"/>
</dbReference>
<keyword evidence="10 14" id="KW-1015">Disulfide bond</keyword>
<dbReference type="InterPro" id="IPR000033">
    <property type="entry name" value="LDLR_classB_rpt"/>
</dbReference>
<dbReference type="PROSITE" id="PS50026">
    <property type="entry name" value="EGF_3"/>
    <property type="match status" value="2"/>
</dbReference>
<evidence type="ECO:0000256" key="6">
    <source>
        <dbReference type="ARBA" id="ARBA00022782"/>
    </source>
</evidence>
<evidence type="ECO:0000256" key="10">
    <source>
        <dbReference type="ARBA" id="ARBA00023157"/>
    </source>
</evidence>
<evidence type="ECO:0000313" key="19">
    <source>
        <dbReference type="Proteomes" id="UP001231518"/>
    </source>
</evidence>
<dbReference type="GO" id="GO:0042813">
    <property type="term" value="F:Wnt receptor activity"/>
    <property type="evidence" value="ECO:0007669"/>
    <property type="project" value="TreeGrafter"/>
</dbReference>
<dbReference type="InterPro" id="IPR050778">
    <property type="entry name" value="Cueball_EGF_LRP_Nidogen"/>
</dbReference>
<keyword evidence="6" id="KW-0221">Differentiation</keyword>
<comment type="caution">
    <text evidence="14">Lacks conserved residue(s) required for the propagation of feature annotation.</text>
</comment>
<evidence type="ECO:0000256" key="15">
    <source>
        <dbReference type="PROSITE-ProRule" id="PRU00461"/>
    </source>
</evidence>
<organism evidence="18 19">
    <name type="scientific">Mythimna separata</name>
    <name type="common">Oriental armyworm</name>
    <name type="synonym">Pseudaletia separata</name>
    <dbReference type="NCBI Taxonomy" id="271217"/>
    <lineage>
        <taxon>Eukaryota</taxon>
        <taxon>Metazoa</taxon>
        <taxon>Ecdysozoa</taxon>
        <taxon>Arthropoda</taxon>
        <taxon>Hexapoda</taxon>
        <taxon>Insecta</taxon>
        <taxon>Pterygota</taxon>
        <taxon>Neoptera</taxon>
        <taxon>Endopterygota</taxon>
        <taxon>Lepidoptera</taxon>
        <taxon>Glossata</taxon>
        <taxon>Ditrysia</taxon>
        <taxon>Noctuoidea</taxon>
        <taxon>Noctuidae</taxon>
        <taxon>Noctuinae</taxon>
        <taxon>Hadenini</taxon>
        <taxon>Mythimna</taxon>
    </lineage>
</organism>
<keyword evidence="19" id="KW-1185">Reference proteome</keyword>
<dbReference type="PANTHER" id="PTHR46513">
    <property type="entry name" value="VITELLOGENIN RECEPTOR-LIKE PROTEIN-RELATED-RELATED"/>
    <property type="match status" value="1"/>
</dbReference>
<feature type="disulfide bond" evidence="14">
    <location>
        <begin position="349"/>
        <end position="358"/>
    </location>
</feature>
<proteinExistence type="inferred from homology"/>
<evidence type="ECO:0000313" key="18">
    <source>
        <dbReference type="EMBL" id="KAJ8707745.1"/>
    </source>
</evidence>
<dbReference type="Gene3D" id="2.10.25.10">
    <property type="entry name" value="Laminin"/>
    <property type="match status" value="2"/>
</dbReference>
<feature type="chain" id="PRO_5042232491" description="Protein cueball" evidence="16">
    <location>
        <begin position="20"/>
        <end position="449"/>
    </location>
</feature>
<gene>
    <name evidence="18" type="ORF">PYW07_011422</name>
</gene>
<evidence type="ECO:0000256" key="7">
    <source>
        <dbReference type="ARBA" id="ARBA00022871"/>
    </source>
</evidence>
<feature type="domain" description="EGF-like" evidence="17">
    <location>
        <begin position="395"/>
        <end position="431"/>
    </location>
</feature>
<dbReference type="PANTHER" id="PTHR46513:SF42">
    <property type="entry name" value="PROTEIN CUEBALL"/>
    <property type="match status" value="1"/>
</dbReference>
<comment type="caution">
    <text evidence="18">The sequence shown here is derived from an EMBL/GenBank/DDBJ whole genome shotgun (WGS) entry which is preliminary data.</text>
</comment>
<evidence type="ECO:0000256" key="16">
    <source>
        <dbReference type="SAM" id="SignalP"/>
    </source>
</evidence>
<dbReference type="SMART" id="SM00181">
    <property type="entry name" value="EGF"/>
    <property type="match status" value="3"/>
</dbReference>
<evidence type="ECO:0000256" key="1">
    <source>
        <dbReference type="ARBA" id="ARBA00004251"/>
    </source>
</evidence>
<name>A0AAD8DLZ3_MYTSE</name>
<dbReference type="PROSITE" id="PS51120">
    <property type="entry name" value="LDLRB"/>
    <property type="match status" value="1"/>
</dbReference>